<feature type="compositionally biased region" description="Basic and acidic residues" evidence="9">
    <location>
        <begin position="91"/>
        <end position="100"/>
    </location>
</feature>
<feature type="compositionally biased region" description="Basic and acidic residues" evidence="9">
    <location>
        <begin position="56"/>
        <end position="65"/>
    </location>
</feature>
<dbReference type="PROSITE" id="PS00028">
    <property type="entry name" value="ZINC_FINGER_C2H2_1"/>
    <property type="match status" value="8"/>
</dbReference>
<feature type="compositionally biased region" description="Basic and acidic residues" evidence="9">
    <location>
        <begin position="1190"/>
        <end position="1199"/>
    </location>
</feature>
<dbReference type="FunFam" id="3.30.160.60:FF:000145">
    <property type="entry name" value="Zinc finger protein 574"/>
    <property type="match status" value="1"/>
</dbReference>
<dbReference type="InterPro" id="IPR013087">
    <property type="entry name" value="Znf_C2H2_type"/>
</dbReference>
<keyword evidence="6" id="KW-0805">Transcription regulation</keyword>
<evidence type="ECO:0000256" key="8">
    <source>
        <dbReference type="ARBA" id="ARBA00023242"/>
    </source>
</evidence>
<sequence>MPRRKSLLAEATPENGETQRDIKLNKDLVNEKGDSIPDPTELVVNEEDEEEEGEPPEAKKIRLDEEDREDLLITEQLCVEESRDAAPPTEDSDKGENFTMDSHKIKVVETPAVANLETVSELAVGSIESVSQLSIGSVETISQLEKRNLSLEALCEVGSSELQNIQRQGSPSTPQNHESTSSLSSSQESNSGASSTKIKIVNPEDIRKRKHPAKPGKHICNFCGRGCAKPSVLEKHLRAHTGERPFPCLDCGFAFKTKSNLYKHCKSRSHALKVKLGRKVKQWSSQEETDIDDVDEYDDEGLNDSQSSTDTLDREEISLTPNEAEQITLLNDMSKFLKKVDSQPTKNEPMQKEDSFENREQAPVHVLQEVAKYLEKPKAERPRIEVPSWKSDARPRFETRMRNLNLEFEQNKNITQGSKKQSVIDEQKLNSAQSQFITIAPKQDLSRALSTGTEITDQLATIHKMGSGGSVTVHRLLLPAMALPNMETMSVQSNNTSISNVAADKVIAIDNGTGAVEVIRLPHPNTDPSTANQALRELESLSERVQQSSGSEVQLVPAVVELQDGTCQVSVKAVPARESHAPLVRSFSQPAGEMKTKTQGDSRVDMEKVKERIQNLISSNAAIVKSPLFEYKRLYRQNSESKGSVQKSFSITKSDSLQSEHSVSTEEKMVTSTTVVKPDGTEKSVSISIPSVIQKDTSKSSSETKPETVTTRRLVRQSALTSSDNVEAKPQVSSGSSLNVLTISNEILKQIAEANNSGAPKPNPLGANRTQEIASKTVTALEHSGKEITIKLQLENPVTTESVKPATKESSDGQSKAIKDKIREVIKARDIPPPVTKSLSESTINIPLKDRLGNITSVSVSNPVNSSISVEKKEQFECDFCKNAFQKKETLDLHMAYYCTYIKAHHSIDKSKVLQMFHKTESEKRPIEGLVKRQISLPVIQFPRQVSTTAMSRTSLTVRSDSIGVIKSTDSGVSKQLSLPMQFSGSVVNISSASIPSVADNIINKKGRPKLIERQLRISLPSTPTLPHTPLTGSMYPLNQIASVVPTQLQTMLRGSQVKSPHPSVITSHQTRTATNKAGPLPGTYSASPFSSLSLPKSAPEVQPPVIIQNVMSVNKALIFPDNQKEPTEMHVDKQVSSAPVTDVHSMIQVQIVGPIGDEMLGKQASLQPVGMVQLAETPQPNTIIVHRHPDAKQKDKHFIHSSSDSSEHSSPHILNEDLKEKLKGKLLMKRSLSLDPKVLQLSGSSDLLKEEGADPPANKKIKLVTVTLPVKGGDIAPSTALELEPKAWRIQTLTIPVMRAQPMYQLSQMDSHLMFIDKSSQSSGISSFLAEQSLMKMDSAKAISVTASGTQSTEKGGTVSVPLILYGHNYPSLRMSTQMSFCCVSRPQPMYVPLKSNKKISMYSNWKVSGHNTNPIGLTPKMLFSLYKSDSCKDPSYTTACSQASKGGMSTHSSYWTYKEKNTGPVQSDKKPEVKKEEDTDKPISSAKVTTPKKVTGGIKSLDPYVYVRGRGRGKYICNECGIRCKKPSMLKKHIRSHTNLRPYVCWHCHFSFKTKGNLTKHMKSKSHHKKCLELGIVPVPTQVDESQIDQQMLKAQCDLSKKARIVLKDGASVSVDLDDINSESDEDEEEDEEDNQDQESMDTQDIHQETPDVVIEINVNSEEMAEAQEETTHVQDSPKSRLDGIERGLLGSNPLICSMIQPHPQVSHGPHPLGHPEGDIAHQRELQMVQELSGSSQRIIHVDEENSSQHASLGTIYGFPTETTTVEDHMSTNMVEITEVYISEGDPKLGFLFEELRKHKTDLQTRNTSSPPLDEQSKKDENQPLPLASNTGIDEAREADKSGMKSYSDSKETISVSVDKNPDTGRKDTEVPVGKSASPSAADVIATSHVSVIGSISSPSKGSTQEVKKAKVEPPRQLEFSIPLGGFMPPHALFKQPKQSNLGPIIGQLIRQRPVNLQFSSPVKTPTSQATPVCAPFQFHHPFIEKQDSPDINALPSSNSSEGVEESKTQNKCLSEEKLKDTNVDGQEEEDYQNYIIIESSEGQTVNALSPEDVRGEQVLYQCQFCEDLIEPEHILNHLKTHKMEHLLPCETCGVVFPSKEKFKNHTHEKSATVKSKPEMCDMCQQTFSSCDELSQHFKTKTHIDKLEELGVVPRGTFSNIERTMESLSTSDHEEFVELLKSKIASHVESTEHSHGPTQFQGQPQFEKNPSASSDKVTVEVKQESSDFCQVTGSSSEYSPERGVSPNMPHLCEICRRGFINLEHLKAHLVSHAEIRPYVCEYCDAGFTNSQSLKTHLLSHAQERPYVCGYCGETFPISSDLKKHAENLHKISSTMTSKGDVENNDVRKSPLVYSSAASDSPYSDQTGPSLKAKGADSNPE</sequence>
<dbReference type="FunFam" id="3.30.160.60:FF:000100">
    <property type="entry name" value="Zinc finger 45-like"/>
    <property type="match status" value="1"/>
</dbReference>
<feature type="compositionally biased region" description="Acidic residues" evidence="9">
    <location>
        <begin position="287"/>
        <end position="302"/>
    </location>
</feature>
<dbReference type="FunFam" id="3.30.160.60:FF:000594">
    <property type="entry name" value="Transcription factor HIVEP2"/>
    <property type="match status" value="1"/>
</dbReference>
<keyword evidence="3" id="KW-0677">Repeat</keyword>
<feature type="compositionally biased region" description="Basic and acidic residues" evidence="9">
    <location>
        <begin position="1836"/>
        <end position="1854"/>
    </location>
</feature>
<feature type="region of interest" description="Disordered" evidence="9">
    <location>
        <begin position="1618"/>
        <end position="1652"/>
    </location>
</feature>
<dbReference type="InterPro" id="IPR036236">
    <property type="entry name" value="Znf_C2H2_sf"/>
</dbReference>
<reference evidence="11" key="1">
    <citation type="journal article" date="2012" name="Nature">
        <title>The oyster genome reveals stress adaptation and complexity of shell formation.</title>
        <authorList>
            <person name="Zhang G."/>
            <person name="Fang X."/>
            <person name="Guo X."/>
            <person name="Li L."/>
            <person name="Luo R."/>
            <person name="Xu F."/>
            <person name="Yang P."/>
            <person name="Zhang L."/>
            <person name="Wang X."/>
            <person name="Qi H."/>
            <person name="Xiong Z."/>
            <person name="Que H."/>
            <person name="Xie Y."/>
            <person name="Holland P.W."/>
            <person name="Paps J."/>
            <person name="Zhu Y."/>
            <person name="Wu F."/>
            <person name="Chen Y."/>
            <person name="Wang J."/>
            <person name="Peng C."/>
            <person name="Meng J."/>
            <person name="Yang L."/>
            <person name="Liu J."/>
            <person name="Wen B."/>
            <person name="Zhang N."/>
            <person name="Huang Z."/>
            <person name="Zhu Q."/>
            <person name="Feng Y."/>
            <person name="Mount A."/>
            <person name="Hedgecock D."/>
            <person name="Xu Z."/>
            <person name="Liu Y."/>
            <person name="Domazet-Loso T."/>
            <person name="Du Y."/>
            <person name="Sun X."/>
            <person name="Zhang S."/>
            <person name="Liu B."/>
            <person name="Cheng P."/>
            <person name="Jiang X."/>
            <person name="Li J."/>
            <person name="Fan D."/>
            <person name="Wang W."/>
            <person name="Fu W."/>
            <person name="Wang T."/>
            <person name="Wang B."/>
            <person name="Zhang J."/>
            <person name="Peng Z."/>
            <person name="Li Y."/>
            <person name="Li N."/>
            <person name="Wang J."/>
            <person name="Chen M."/>
            <person name="He Y."/>
            <person name="Tan F."/>
            <person name="Song X."/>
            <person name="Zheng Q."/>
            <person name="Huang R."/>
            <person name="Yang H."/>
            <person name="Du X."/>
            <person name="Chen L."/>
            <person name="Yang M."/>
            <person name="Gaffney P.M."/>
            <person name="Wang S."/>
            <person name="Luo L."/>
            <person name="She Z."/>
            <person name="Ming Y."/>
            <person name="Huang W."/>
            <person name="Zhang S."/>
            <person name="Huang B."/>
            <person name="Zhang Y."/>
            <person name="Qu T."/>
            <person name="Ni P."/>
            <person name="Miao G."/>
            <person name="Wang J."/>
            <person name="Wang Q."/>
            <person name="Steinberg C.E."/>
            <person name="Wang H."/>
            <person name="Li N."/>
            <person name="Qian L."/>
            <person name="Zhang G."/>
            <person name="Li Y."/>
            <person name="Yang H."/>
            <person name="Liu X."/>
            <person name="Wang J."/>
            <person name="Yin Y."/>
            <person name="Wang J."/>
        </authorList>
    </citation>
    <scope>NUCLEOTIDE SEQUENCE [LARGE SCALE GENOMIC DNA]</scope>
    <source>
        <strain evidence="11">05x7-T-G4-1.051#20</strain>
    </source>
</reference>
<feature type="domain" description="C2H2-type" evidence="10">
    <location>
        <begin position="1517"/>
        <end position="1544"/>
    </location>
</feature>
<feature type="compositionally biased region" description="Polar residues" evidence="9">
    <location>
        <begin position="162"/>
        <end position="178"/>
    </location>
</feature>
<dbReference type="GO" id="GO:0000978">
    <property type="term" value="F:RNA polymerase II cis-regulatory region sequence-specific DNA binding"/>
    <property type="evidence" value="ECO:0007669"/>
    <property type="project" value="TreeGrafter"/>
</dbReference>
<proteinExistence type="predicted"/>
<evidence type="ECO:0000256" key="6">
    <source>
        <dbReference type="ARBA" id="ARBA00023015"/>
    </source>
</evidence>
<feature type="region of interest" description="Disordered" evidence="9">
    <location>
        <begin position="1056"/>
        <end position="1082"/>
    </location>
</feature>
<feature type="compositionally biased region" description="Basic and acidic residues" evidence="9">
    <location>
        <begin position="696"/>
        <end position="706"/>
    </location>
</feature>
<dbReference type="HOGENOM" id="CLU_229413_0_0_1"/>
<dbReference type="OrthoDB" id="10042249at2759"/>
<feature type="compositionally biased region" description="Basic and acidic residues" evidence="9">
    <location>
        <begin position="17"/>
        <end position="35"/>
    </location>
</feature>
<feature type="domain" description="C2H2-type" evidence="10">
    <location>
        <begin position="2121"/>
        <end position="2150"/>
    </location>
</feature>
<feature type="domain" description="C2H2-type" evidence="10">
    <location>
        <begin position="2308"/>
        <end position="2331"/>
    </location>
</feature>
<keyword evidence="4" id="KW-0863">Zinc-finger</keyword>
<feature type="compositionally biased region" description="Basic and acidic residues" evidence="9">
    <location>
        <begin position="2341"/>
        <end position="2350"/>
    </location>
</feature>
<feature type="compositionally biased region" description="Low complexity" evidence="9">
    <location>
        <begin position="2355"/>
        <end position="2366"/>
    </location>
</feature>
<evidence type="ECO:0000256" key="4">
    <source>
        <dbReference type="ARBA" id="ARBA00022771"/>
    </source>
</evidence>
<evidence type="ECO:0000256" key="5">
    <source>
        <dbReference type="ARBA" id="ARBA00022833"/>
    </source>
</evidence>
<feature type="compositionally biased region" description="Basic and acidic residues" evidence="9">
    <location>
        <begin position="1862"/>
        <end position="1872"/>
    </location>
</feature>
<feature type="domain" description="C2H2-type" evidence="10">
    <location>
        <begin position="2280"/>
        <end position="2307"/>
    </location>
</feature>
<feature type="domain" description="C2H2-type" evidence="10">
    <location>
        <begin position="218"/>
        <end position="245"/>
    </location>
</feature>
<dbReference type="GO" id="GO:0008270">
    <property type="term" value="F:zinc ion binding"/>
    <property type="evidence" value="ECO:0007669"/>
    <property type="project" value="UniProtKB-KW"/>
</dbReference>
<feature type="compositionally biased region" description="Acidic residues" evidence="9">
    <location>
        <begin position="1618"/>
        <end position="1644"/>
    </location>
</feature>
<feature type="region of interest" description="Disordered" evidence="9">
    <location>
        <begin position="1461"/>
        <end position="1486"/>
    </location>
</feature>
<dbReference type="FunCoup" id="K1PR69">
    <property type="interactions" value="132"/>
</dbReference>
<dbReference type="KEGG" id="crg:105339778"/>
<feature type="region of interest" description="Disordered" evidence="9">
    <location>
        <begin position="1990"/>
        <end position="2026"/>
    </location>
</feature>
<dbReference type="SUPFAM" id="SSF57667">
    <property type="entry name" value="beta-beta-alpha zinc fingers"/>
    <property type="match status" value="4"/>
</dbReference>
<dbReference type="Pfam" id="PF00096">
    <property type="entry name" value="zf-C2H2"/>
    <property type="match status" value="4"/>
</dbReference>
<protein>
    <submittedName>
        <fullName evidence="11">Zinc finger protein 40</fullName>
    </submittedName>
</protein>
<dbReference type="EMBL" id="JH817517">
    <property type="protein sequence ID" value="EKC24093.1"/>
    <property type="molecule type" value="Genomic_DNA"/>
</dbReference>
<feature type="region of interest" description="Disordered" evidence="9">
    <location>
        <begin position="283"/>
        <end position="315"/>
    </location>
</feature>
<evidence type="ECO:0000313" key="11">
    <source>
        <dbReference type="EMBL" id="EKC24093.1"/>
    </source>
</evidence>
<feature type="domain" description="C2H2-type" evidence="10">
    <location>
        <begin position="246"/>
        <end position="275"/>
    </location>
</feature>
<keyword evidence="7" id="KW-0804">Transcription</keyword>
<evidence type="ECO:0000259" key="10">
    <source>
        <dbReference type="PROSITE" id="PS50157"/>
    </source>
</evidence>
<feature type="region of interest" description="Disordered" evidence="9">
    <location>
        <begin position="2337"/>
        <end position="2382"/>
    </location>
</feature>
<feature type="region of interest" description="Disordered" evidence="9">
    <location>
        <begin position="1"/>
        <end position="66"/>
    </location>
</feature>
<feature type="compositionally biased region" description="Low complexity" evidence="9">
    <location>
        <begin position="179"/>
        <end position="195"/>
    </location>
</feature>
<evidence type="ECO:0000256" key="7">
    <source>
        <dbReference type="ARBA" id="ARBA00023163"/>
    </source>
</evidence>
<comment type="subcellular location">
    <subcellularLocation>
        <location evidence="1">Nucleus</location>
    </subcellularLocation>
</comment>
<feature type="region of interest" description="Disordered" evidence="9">
    <location>
        <begin position="1803"/>
        <end position="1882"/>
    </location>
</feature>
<feature type="domain" description="C2H2-type" evidence="10">
    <location>
        <begin position="1545"/>
        <end position="1569"/>
    </location>
</feature>
<dbReference type="SMART" id="SM00355">
    <property type="entry name" value="ZnF_C2H2"/>
    <property type="match status" value="11"/>
</dbReference>
<dbReference type="SMART" id="SM00451">
    <property type="entry name" value="ZnF_U1"/>
    <property type="match status" value="4"/>
</dbReference>
<dbReference type="GO" id="GO:0000981">
    <property type="term" value="F:DNA-binding transcription factor activity, RNA polymerase II-specific"/>
    <property type="evidence" value="ECO:0007669"/>
    <property type="project" value="TreeGrafter"/>
</dbReference>
<feature type="compositionally biased region" description="Polar residues" evidence="9">
    <location>
        <begin position="1056"/>
        <end position="1076"/>
    </location>
</feature>
<feature type="compositionally biased region" description="Basic and acidic residues" evidence="9">
    <location>
        <begin position="1461"/>
        <end position="1483"/>
    </location>
</feature>
<evidence type="ECO:0000256" key="1">
    <source>
        <dbReference type="ARBA" id="ARBA00004123"/>
    </source>
</evidence>
<feature type="region of interest" description="Disordered" evidence="9">
    <location>
        <begin position="162"/>
        <end position="213"/>
    </location>
</feature>
<accession>K1PR69</accession>
<dbReference type="GO" id="GO:0005634">
    <property type="term" value="C:nucleus"/>
    <property type="evidence" value="ECO:0007669"/>
    <property type="project" value="UniProtKB-SubCell"/>
</dbReference>
<feature type="compositionally biased region" description="Basic and acidic residues" evidence="9">
    <location>
        <begin position="1206"/>
        <end position="1215"/>
    </location>
</feature>
<feature type="domain" description="C2H2-type" evidence="10">
    <location>
        <begin position="2252"/>
        <end position="2279"/>
    </location>
</feature>
<dbReference type="InterPro" id="IPR003604">
    <property type="entry name" value="Matrin/U1-like-C_Znf_C2H2"/>
</dbReference>
<dbReference type="Gene3D" id="3.30.160.60">
    <property type="entry name" value="Classic Zinc Finger"/>
    <property type="match status" value="7"/>
</dbReference>
<evidence type="ECO:0000256" key="9">
    <source>
        <dbReference type="SAM" id="MobiDB-lite"/>
    </source>
</evidence>
<name>K1PR69_MAGGI</name>
<gene>
    <name evidence="11" type="ORF">CGI_10015184</name>
</gene>
<dbReference type="InterPro" id="IPR051969">
    <property type="entry name" value="Zinc-finger_DNA-bd_regulators"/>
</dbReference>
<feature type="compositionally biased region" description="Polar residues" evidence="9">
    <location>
        <begin position="644"/>
        <end position="662"/>
    </location>
</feature>
<feature type="region of interest" description="Disordered" evidence="9">
    <location>
        <begin position="2189"/>
        <end position="2219"/>
    </location>
</feature>
<feature type="compositionally biased region" description="Polar residues" evidence="9">
    <location>
        <begin position="2198"/>
        <end position="2218"/>
    </location>
</feature>
<keyword evidence="2" id="KW-0479">Metal-binding</keyword>
<feature type="region of interest" description="Disordered" evidence="9">
    <location>
        <begin position="1190"/>
        <end position="1215"/>
    </location>
</feature>
<feature type="region of interest" description="Disordered" evidence="9">
    <location>
        <begin position="644"/>
        <end position="713"/>
    </location>
</feature>
<dbReference type="PANTHER" id="PTHR45944:SF2">
    <property type="entry name" value="SCHNURRI, ISOFORM F"/>
    <property type="match status" value="1"/>
</dbReference>
<organism evidence="11">
    <name type="scientific">Magallana gigas</name>
    <name type="common">Pacific oyster</name>
    <name type="synonym">Crassostrea gigas</name>
    <dbReference type="NCBI Taxonomy" id="29159"/>
    <lineage>
        <taxon>Eukaryota</taxon>
        <taxon>Metazoa</taxon>
        <taxon>Spiralia</taxon>
        <taxon>Lophotrochozoa</taxon>
        <taxon>Mollusca</taxon>
        <taxon>Bivalvia</taxon>
        <taxon>Autobranchia</taxon>
        <taxon>Pteriomorphia</taxon>
        <taxon>Ostreida</taxon>
        <taxon>Ostreoidea</taxon>
        <taxon>Ostreidae</taxon>
        <taxon>Magallana</taxon>
    </lineage>
</organism>
<feature type="compositionally biased region" description="Acidic residues" evidence="9">
    <location>
        <begin position="44"/>
        <end position="55"/>
    </location>
</feature>
<feature type="region of interest" description="Disordered" evidence="9">
    <location>
        <begin position="80"/>
        <end position="100"/>
    </location>
</feature>
<evidence type="ECO:0000256" key="3">
    <source>
        <dbReference type="ARBA" id="ARBA00022737"/>
    </source>
</evidence>
<dbReference type="PROSITE" id="PS50157">
    <property type="entry name" value="ZINC_FINGER_C2H2_2"/>
    <property type="match status" value="9"/>
</dbReference>
<keyword evidence="5" id="KW-0862">Zinc</keyword>
<dbReference type="PANTHER" id="PTHR45944">
    <property type="entry name" value="SCHNURRI, ISOFORM F"/>
    <property type="match status" value="1"/>
</dbReference>
<feature type="compositionally biased region" description="Polar residues" evidence="9">
    <location>
        <begin position="683"/>
        <end position="695"/>
    </location>
</feature>
<keyword evidence="8" id="KW-0539">Nucleus</keyword>
<feature type="domain" description="C2H2-type" evidence="10">
    <location>
        <begin position="876"/>
        <end position="911"/>
    </location>
</feature>
<dbReference type="InParanoid" id="K1PR69"/>
<evidence type="ECO:0000256" key="2">
    <source>
        <dbReference type="ARBA" id="ARBA00022723"/>
    </source>
</evidence>
<feature type="compositionally biased region" description="Basic and acidic residues" evidence="9">
    <location>
        <begin position="2007"/>
        <end position="2025"/>
    </location>
</feature>